<dbReference type="Pfam" id="PF00437">
    <property type="entry name" value="T2SSE"/>
    <property type="match status" value="1"/>
</dbReference>
<accession>A0A372M3Z4</accession>
<dbReference type="InterPro" id="IPR050921">
    <property type="entry name" value="T4SS_GSP_E_ATPase"/>
</dbReference>
<comment type="caution">
    <text evidence="4">The sequence shown here is derived from an EMBL/GenBank/DDBJ whole genome shotgun (WGS) entry which is preliminary data.</text>
</comment>
<dbReference type="PANTHER" id="PTHR30486">
    <property type="entry name" value="TWITCHING MOTILITY PROTEIN PILT"/>
    <property type="match status" value="1"/>
</dbReference>
<dbReference type="EMBL" id="QUAK01000101">
    <property type="protein sequence ID" value="RFU85183.1"/>
    <property type="molecule type" value="Genomic_DNA"/>
</dbReference>
<dbReference type="InterPro" id="IPR027417">
    <property type="entry name" value="P-loop_NTPase"/>
</dbReference>
<protein>
    <submittedName>
        <fullName evidence="4">CpaF family protein</fullName>
    </submittedName>
</protein>
<feature type="domain" description="Bacterial type II secretion system protein E" evidence="3">
    <location>
        <begin position="145"/>
        <end position="425"/>
    </location>
</feature>
<dbReference type="CDD" id="cd01130">
    <property type="entry name" value="VirB11-like_ATPase"/>
    <property type="match status" value="1"/>
</dbReference>
<dbReference type="Gene3D" id="3.30.450.380">
    <property type="match status" value="1"/>
</dbReference>
<sequence>MGALALGAWSGSPRTSAGRHRSAECVRRTGWRTRPAHRALCHPAGARGCWRKRAAVTSPGVADQSVAEQVRIRIAQTLTGFAHARAEADLPVQSGGERRELARRLLDDEVAAHNQERLRAGRGPLAEPEQTALERAVMEALFGLGSLQELLEDDRIENIQINGADRVFVRYADGSEERRPPVAASDAELVDLVRQIAARSGLEERRFDRGSPSLNICLPDGSRLFAVMALSHRVGLTIRRHRFKRVTMDDLVHRLGICDEPLAAFLTALVRARKNVIVGGGTNVGKTTLARGLASVIPAHERLVTVEDTFELGLHENPETHPNVMALQAREANLEGEGAVDQAELVRWGLRMSPDRVIVGEIRGAEVVPMCNAMSQGNDGSLSTIHASTSRGVFTKLAAYAAQSPERLSLEATNLLVASAVHFVVHLGWDAQGRRAIDSVREVVDAEGAQVISNEVYRPGSDGRAVPGAPLRTETAAELAAAGLDADALRGDRWGRGR</sequence>
<evidence type="ECO:0000313" key="4">
    <source>
        <dbReference type="EMBL" id="RFU85183.1"/>
    </source>
</evidence>
<evidence type="ECO:0000256" key="2">
    <source>
        <dbReference type="SAM" id="MobiDB-lite"/>
    </source>
</evidence>
<dbReference type="OrthoDB" id="9810761at2"/>
<dbReference type="PANTHER" id="PTHR30486:SF6">
    <property type="entry name" value="TYPE IV PILUS RETRACTATION ATPASE PILT"/>
    <property type="match status" value="1"/>
</dbReference>
<dbReference type="Proteomes" id="UP000263094">
    <property type="component" value="Unassembled WGS sequence"/>
</dbReference>
<evidence type="ECO:0000259" key="3">
    <source>
        <dbReference type="Pfam" id="PF00437"/>
    </source>
</evidence>
<feature type="region of interest" description="Disordered" evidence="2">
    <location>
        <begin position="1"/>
        <end position="21"/>
    </location>
</feature>
<comment type="similarity">
    <text evidence="1">Belongs to the GSP E family.</text>
</comment>
<dbReference type="AlphaFoldDB" id="A0A372M3Z4"/>
<dbReference type="GO" id="GO:0016887">
    <property type="term" value="F:ATP hydrolysis activity"/>
    <property type="evidence" value="ECO:0007669"/>
    <property type="project" value="InterPro"/>
</dbReference>
<evidence type="ECO:0000313" key="5">
    <source>
        <dbReference type="Proteomes" id="UP000263094"/>
    </source>
</evidence>
<name>A0A372M3Z4_9ACTN</name>
<dbReference type="Gene3D" id="3.40.50.300">
    <property type="entry name" value="P-loop containing nucleotide triphosphate hydrolases"/>
    <property type="match status" value="1"/>
</dbReference>
<dbReference type="SUPFAM" id="SSF52540">
    <property type="entry name" value="P-loop containing nucleoside triphosphate hydrolases"/>
    <property type="match status" value="1"/>
</dbReference>
<organism evidence="4 5">
    <name type="scientific">Streptomyces triticagri</name>
    <dbReference type="NCBI Taxonomy" id="2293568"/>
    <lineage>
        <taxon>Bacteria</taxon>
        <taxon>Bacillati</taxon>
        <taxon>Actinomycetota</taxon>
        <taxon>Actinomycetes</taxon>
        <taxon>Kitasatosporales</taxon>
        <taxon>Streptomycetaceae</taxon>
        <taxon>Streptomyces</taxon>
    </lineage>
</organism>
<dbReference type="InterPro" id="IPR001482">
    <property type="entry name" value="T2SS/T4SS_dom"/>
</dbReference>
<proteinExistence type="inferred from homology"/>
<keyword evidence="5" id="KW-1185">Reference proteome</keyword>
<gene>
    <name evidence="4" type="ORF">DY218_18665</name>
</gene>
<evidence type="ECO:0000256" key="1">
    <source>
        <dbReference type="ARBA" id="ARBA00006611"/>
    </source>
</evidence>
<reference evidence="4 5" key="1">
    <citation type="submission" date="2018-08" db="EMBL/GenBank/DDBJ databases">
        <title>Isolation, diversity and antifungal activity of Actinobacteria from wheat.</title>
        <authorList>
            <person name="Han C."/>
        </authorList>
    </citation>
    <scope>NUCLEOTIDE SEQUENCE [LARGE SCALE GENOMIC DNA]</scope>
    <source>
        <strain evidence="4 5">NEAU-YY421</strain>
    </source>
</reference>